<name>A0A7X8C2E5_9LACT</name>
<gene>
    <name evidence="1" type="ORF">GX355_02420</name>
</gene>
<evidence type="ECO:0000313" key="1">
    <source>
        <dbReference type="EMBL" id="NLJ17695.1"/>
    </source>
</evidence>
<protein>
    <submittedName>
        <fullName evidence="1">Uncharacterized protein</fullName>
    </submittedName>
</protein>
<evidence type="ECO:0000313" key="2">
    <source>
        <dbReference type="Proteomes" id="UP000541058"/>
    </source>
</evidence>
<dbReference type="RefSeq" id="WP_276646595.1">
    <property type="nucleotide sequence ID" value="NZ_JAAYSM010000076.1"/>
</dbReference>
<comment type="caution">
    <text evidence="1">The sequence shown here is derived from an EMBL/GenBank/DDBJ whole genome shotgun (WGS) entry which is preliminary data.</text>
</comment>
<organism evidence="1 2">
    <name type="scientific">Globicatella sulfidifaciens</name>
    <dbReference type="NCBI Taxonomy" id="136093"/>
    <lineage>
        <taxon>Bacteria</taxon>
        <taxon>Bacillati</taxon>
        <taxon>Bacillota</taxon>
        <taxon>Bacilli</taxon>
        <taxon>Lactobacillales</taxon>
        <taxon>Aerococcaceae</taxon>
        <taxon>Globicatella</taxon>
    </lineage>
</organism>
<reference evidence="1 2" key="1">
    <citation type="journal article" date="2020" name="Biotechnol. Biofuels">
        <title>New insights from the biogas microbiome by comprehensive genome-resolved metagenomics of nearly 1600 species originating from multiple anaerobic digesters.</title>
        <authorList>
            <person name="Campanaro S."/>
            <person name="Treu L."/>
            <person name="Rodriguez-R L.M."/>
            <person name="Kovalovszki A."/>
            <person name="Ziels R.M."/>
            <person name="Maus I."/>
            <person name="Zhu X."/>
            <person name="Kougias P.G."/>
            <person name="Basile A."/>
            <person name="Luo G."/>
            <person name="Schluter A."/>
            <person name="Konstantinidis K.T."/>
            <person name="Angelidaki I."/>
        </authorList>
    </citation>
    <scope>NUCLEOTIDE SEQUENCE [LARGE SCALE GENOMIC DNA]</scope>
    <source>
        <strain evidence="1">AS23ysBPME_34</strain>
    </source>
</reference>
<accession>A0A7X8C2E5</accession>
<dbReference type="Proteomes" id="UP000541058">
    <property type="component" value="Unassembled WGS sequence"/>
</dbReference>
<proteinExistence type="predicted"/>
<dbReference type="EMBL" id="JAAYSM010000076">
    <property type="protein sequence ID" value="NLJ17695.1"/>
    <property type="molecule type" value="Genomic_DNA"/>
</dbReference>
<dbReference type="AlphaFoldDB" id="A0A7X8C2E5"/>
<sequence length="199" mass="23661">MEINNVRVYGLEESIIASGYPMKTELVKEEDFDTNTSCLKASDFKRAKKLAQTPKGSAHDQFLTGIHVDFDLTCSNKMWVEMERYRFVYFVSSQSTMHRMAKFNLEECYNEYVDKRIVDIMKELQTKYKNSKSKRDFLNLVYSNPAGFELTARLTTNYRSLKTIYSQRNNHRLPEWRKFCKWVEMLPLAKKLILFEKNR</sequence>